<keyword evidence="7" id="KW-0564">Palmitate</keyword>
<evidence type="ECO:0000256" key="9">
    <source>
        <dbReference type="ARBA" id="ARBA00023315"/>
    </source>
</evidence>
<evidence type="ECO:0000256" key="11">
    <source>
        <dbReference type="SAM" id="MobiDB-lite"/>
    </source>
</evidence>
<keyword evidence="6 12" id="KW-0472">Membrane</keyword>
<evidence type="ECO:0000313" key="14">
    <source>
        <dbReference type="EMBL" id="PHJ23728.1"/>
    </source>
</evidence>
<dbReference type="Pfam" id="PF01529">
    <property type="entry name" value="DHHC"/>
    <property type="match status" value="1"/>
</dbReference>
<evidence type="ECO:0000313" key="15">
    <source>
        <dbReference type="Proteomes" id="UP000221165"/>
    </source>
</evidence>
<dbReference type="InterPro" id="IPR001594">
    <property type="entry name" value="Palmitoyltrfase_DHHC"/>
</dbReference>
<feature type="region of interest" description="Disordered" evidence="11">
    <location>
        <begin position="563"/>
        <end position="596"/>
    </location>
</feature>
<name>A0A2C6L859_9APIC</name>
<protein>
    <recommendedName>
        <fullName evidence="2">protein S-acyltransferase</fullName>
        <ecNumber evidence="2">2.3.1.225</ecNumber>
    </recommendedName>
</protein>
<feature type="domain" description="Palmitoyltransferase DHHC" evidence="13">
    <location>
        <begin position="139"/>
        <end position="275"/>
    </location>
</feature>
<feature type="region of interest" description="Disordered" evidence="11">
    <location>
        <begin position="780"/>
        <end position="834"/>
    </location>
</feature>
<feature type="region of interest" description="Disordered" evidence="11">
    <location>
        <begin position="909"/>
        <end position="930"/>
    </location>
</feature>
<dbReference type="GO" id="GO:0019706">
    <property type="term" value="F:protein-cysteine S-palmitoyltransferase activity"/>
    <property type="evidence" value="ECO:0007669"/>
    <property type="project" value="UniProtKB-EC"/>
</dbReference>
<keyword evidence="8" id="KW-0449">Lipoprotein</keyword>
<feature type="compositionally biased region" description="Basic and acidic residues" evidence="11">
    <location>
        <begin position="564"/>
        <end position="575"/>
    </location>
</feature>
<comment type="subcellular location">
    <subcellularLocation>
        <location evidence="1">Endomembrane system</location>
        <topology evidence="1">Multi-pass membrane protein</topology>
    </subcellularLocation>
</comment>
<evidence type="ECO:0000256" key="10">
    <source>
        <dbReference type="ARBA" id="ARBA00048048"/>
    </source>
</evidence>
<feature type="region of interest" description="Disordered" evidence="11">
    <location>
        <begin position="334"/>
        <end position="443"/>
    </location>
</feature>
<keyword evidence="5 12" id="KW-1133">Transmembrane helix</keyword>
<dbReference type="GO" id="GO:0005794">
    <property type="term" value="C:Golgi apparatus"/>
    <property type="evidence" value="ECO:0007669"/>
    <property type="project" value="TreeGrafter"/>
</dbReference>
<feature type="region of interest" description="Disordered" evidence="11">
    <location>
        <begin position="1063"/>
        <end position="1160"/>
    </location>
</feature>
<feature type="compositionally biased region" description="Low complexity" evidence="11">
    <location>
        <begin position="412"/>
        <end position="426"/>
    </location>
</feature>
<evidence type="ECO:0000256" key="5">
    <source>
        <dbReference type="ARBA" id="ARBA00022989"/>
    </source>
</evidence>
<keyword evidence="4 12" id="KW-0812">Transmembrane</keyword>
<evidence type="ECO:0000256" key="6">
    <source>
        <dbReference type="ARBA" id="ARBA00023136"/>
    </source>
</evidence>
<evidence type="ECO:0000256" key="4">
    <source>
        <dbReference type="ARBA" id="ARBA00022692"/>
    </source>
</evidence>
<feature type="compositionally biased region" description="Basic and acidic residues" evidence="11">
    <location>
        <begin position="1094"/>
        <end position="1107"/>
    </location>
</feature>
<dbReference type="PANTHER" id="PTHR22883">
    <property type="entry name" value="ZINC FINGER DHHC DOMAIN CONTAINING PROTEIN"/>
    <property type="match status" value="1"/>
</dbReference>
<evidence type="ECO:0000256" key="12">
    <source>
        <dbReference type="SAM" id="Phobius"/>
    </source>
</evidence>
<evidence type="ECO:0000256" key="8">
    <source>
        <dbReference type="ARBA" id="ARBA00023288"/>
    </source>
</evidence>
<comment type="catalytic activity">
    <reaction evidence="10">
        <text>L-cysteinyl-[protein] + hexadecanoyl-CoA = S-hexadecanoyl-L-cysteinyl-[protein] + CoA</text>
        <dbReference type="Rhea" id="RHEA:36683"/>
        <dbReference type="Rhea" id="RHEA-COMP:10131"/>
        <dbReference type="Rhea" id="RHEA-COMP:11032"/>
        <dbReference type="ChEBI" id="CHEBI:29950"/>
        <dbReference type="ChEBI" id="CHEBI:57287"/>
        <dbReference type="ChEBI" id="CHEBI:57379"/>
        <dbReference type="ChEBI" id="CHEBI:74151"/>
        <dbReference type="EC" id="2.3.1.225"/>
    </reaction>
</comment>
<keyword evidence="3" id="KW-0808">Transferase</keyword>
<dbReference type="GO" id="GO:0005783">
    <property type="term" value="C:endoplasmic reticulum"/>
    <property type="evidence" value="ECO:0007669"/>
    <property type="project" value="TreeGrafter"/>
</dbReference>
<evidence type="ECO:0000256" key="3">
    <source>
        <dbReference type="ARBA" id="ARBA00022679"/>
    </source>
</evidence>
<feature type="compositionally biased region" description="Polar residues" evidence="11">
    <location>
        <begin position="878"/>
        <end position="889"/>
    </location>
</feature>
<comment type="caution">
    <text evidence="14">The sequence shown here is derived from an EMBL/GenBank/DDBJ whole genome shotgun (WGS) entry which is preliminary data.</text>
</comment>
<reference evidence="14 15" key="1">
    <citation type="journal article" date="2017" name="Int. J. Parasitol.">
        <title>The genome of the protozoan parasite Cystoisospora suis and a reverse vaccinology approach to identify vaccine candidates.</title>
        <authorList>
            <person name="Palmieri N."/>
            <person name="Shrestha A."/>
            <person name="Ruttkowski B."/>
            <person name="Beck T."/>
            <person name="Vogl C."/>
            <person name="Tomley F."/>
            <person name="Blake D.P."/>
            <person name="Joachim A."/>
        </authorList>
    </citation>
    <scope>NUCLEOTIDE SEQUENCE [LARGE SCALE GENOMIC DNA]</scope>
    <source>
        <strain evidence="14 15">Wien I</strain>
    </source>
</reference>
<feature type="compositionally biased region" description="Basic and acidic residues" evidence="11">
    <location>
        <begin position="487"/>
        <end position="517"/>
    </location>
</feature>
<feature type="transmembrane region" description="Helical" evidence="12">
    <location>
        <begin position="74"/>
        <end position="96"/>
    </location>
</feature>
<feature type="region of interest" description="Disordered" evidence="11">
    <location>
        <begin position="858"/>
        <end position="891"/>
    </location>
</feature>
<evidence type="ECO:0000256" key="2">
    <source>
        <dbReference type="ARBA" id="ARBA00012210"/>
    </source>
</evidence>
<dbReference type="VEuPathDB" id="ToxoDB:CSUI_002426"/>
<evidence type="ECO:0000259" key="13">
    <source>
        <dbReference type="Pfam" id="PF01529"/>
    </source>
</evidence>
<feature type="region of interest" description="Disordered" evidence="11">
    <location>
        <begin position="473"/>
        <end position="519"/>
    </location>
</feature>
<proteinExistence type="predicted"/>
<dbReference type="GO" id="GO:0006612">
    <property type="term" value="P:protein targeting to membrane"/>
    <property type="evidence" value="ECO:0007669"/>
    <property type="project" value="TreeGrafter"/>
</dbReference>
<dbReference type="OrthoDB" id="4096362at2759"/>
<feature type="compositionally biased region" description="Polar residues" evidence="11">
    <location>
        <begin position="1129"/>
        <end position="1143"/>
    </location>
</feature>
<accession>A0A2C6L859</accession>
<dbReference type="InterPro" id="IPR039859">
    <property type="entry name" value="PFA4/ZDH16/20/ERF2-like"/>
</dbReference>
<dbReference type="EC" id="2.3.1.225" evidence="2"/>
<feature type="transmembrane region" description="Helical" evidence="12">
    <location>
        <begin position="46"/>
        <end position="68"/>
    </location>
</feature>
<feature type="compositionally biased region" description="Polar residues" evidence="11">
    <location>
        <begin position="656"/>
        <end position="665"/>
    </location>
</feature>
<feature type="compositionally biased region" description="Basic and acidic residues" evidence="11">
    <location>
        <begin position="705"/>
        <end position="715"/>
    </location>
</feature>
<evidence type="ECO:0000256" key="1">
    <source>
        <dbReference type="ARBA" id="ARBA00004127"/>
    </source>
</evidence>
<dbReference type="RefSeq" id="XP_067925403.1">
    <property type="nucleotide sequence ID" value="XM_068062627.1"/>
</dbReference>
<feature type="compositionally biased region" description="Polar residues" evidence="11">
    <location>
        <begin position="344"/>
        <end position="354"/>
    </location>
</feature>
<feature type="region of interest" description="Disordered" evidence="11">
    <location>
        <begin position="1181"/>
        <end position="1212"/>
    </location>
</feature>
<feature type="compositionally biased region" description="Low complexity" evidence="11">
    <location>
        <begin position="576"/>
        <end position="591"/>
    </location>
</feature>
<feature type="region of interest" description="Disordered" evidence="11">
    <location>
        <begin position="647"/>
        <end position="666"/>
    </location>
</feature>
<feature type="transmembrane region" description="Helical" evidence="12">
    <location>
        <begin position="185"/>
        <end position="212"/>
    </location>
</feature>
<dbReference type="EMBL" id="MIGC01001021">
    <property type="protein sequence ID" value="PHJ23728.1"/>
    <property type="molecule type" value="Genomic_DNA"/>
</dbReference>
<feature type="compositionally biased region" description="Acidic residues" evidence="11">
    <location>
        <begin position="1181"/>
        <end position="1190"/>
    </location>
</feature>
<evidence type="ECO:0000256" key="7">
    <source>
        <dbReference type="ARBA" id="ARBA00023139"/>
    </source>
</evidence>
<dbReference type="GeneID" id="94425838"/>
<organism evidence="14 15">
    <name type="scientific">Cystoisospora suis</name>
    <dbReference type="NCBI Taxonomy" id="483139"/>
    <lineage>
        <taxon>Eukaryota</taxon>
        <taxon>Sar</taxon>
        <taxon>Alveolata</taxon>
        <taxon>Apicomplexa</taxon>
        <taxon>Conoidasida</taxon>
        <taxon>Coccidia</taxon>
        <taxon>Eucoccidiorida</taxon>
        <taxon>Eimeriorina</taxon>
        <taxon>Sarcocystidae</taxon>
        <taxon>Cystoisospora</taxon>
    </lineage>
</organism>
<feature type="transmembrane region" description="Helical" evidence="12">
    <location>
        <begin position="239"/>
        <end position="265"/>
    </location>
</feature>
<keyword evidence="9" id="KW-0012">Acyltransferase</keyword>
<dbReference type="PANTHER" id="PTHR22883:SF43">
    <property type="entry name" value="PALMITOYLTRANSFERASE APP"/>
    <property type="match status" value="1"/>
</dbReference>
<feature type="region of interest" description="Disordered" evidence="11">
    <location>
        <begin position="950"/>
        <end position="1028"/>
    </location>
</feature>
<feature type="compositionally biased region" description="Polar residues" evidence="11">
    <location>
        <begin position="724"/>
        <end position="733"/>
    </location>
</feature>
<feature type="compositionally biased region" description="Basic and acidic residues" evidence="11">
    <location>
        <begin position="805"/>
        <end position="817"/>
    </location>
</feature>
<sequence>MPPCPSARCAALGMQPQFKSGSVQAYGSNYVYCKGWGITGPDRRTALISLAMILIPSILFEAWTSPWFSRHHGLGVPLTQAILLFFTLYFFVITACGDPGIIPRHRSPMSAYDPLTREYRARQPPRHQDVVINGCSLRLKFCTTCNIYRPPRSVHCAICDNCVERFDHHCPWIGNCIGLRNYRSFILFVIFCSLLALFTFAASAVKLVTVILQLRDEDSTMEGAGDDVFHRVWKHATDAILLLFYTFFLSWFVLALAAYHGYLVVTNQTTYEQIKSFFYEGNPWDRGFFGNLFDVFCRPVRPRYFDPMQPLVCFLEEPNLARSPSLPLAEEDDFANEDEDDGCCSSSRGVNLSSGDDVEPLTPSATPGRDLDLPLSQRPFSRTRKVGGNVPQTEGGEKEVSSSSPPLILETSAPSSLSHPSLSVAVNPSASSTVPNPLEMEGRRDSRRFLDETKHANTCQSFEGTTIFSCRAEEDDERDSFTVSPLQRRDSDGKPPRSKDVCPPRSDEETHEEDRQAGENCDAELACLPARLPPAPTPLDADRECRAPHIPRMLASTAILGVKPPHDSIQDDHAAGDGSCSGSPDSSSFPHSLRECTHSERDDVGCQVCTLDEPSTSQAVKANLPHTFPGTILDTALLHVVLPRGRTHERSPVQGGESTSCSEEISSADVRLGLPSPSVHGSSLDSFVDGVRGAKVPSIAARDSSLPRDVQEIGRSRKKAALSADSSLRSGPTSEVEVSPSQSCHSARAAYSHRGETAGSSVSKDARWLAVQDSCSQRVTADHEVVSSGDPARAPTVEETGQSKVDTKDSHTCRGRDPGPCSTSIGASGLHSETDETPLHAERGQGEANGVLDVHLASLSSDAPDRGKRGRCVLPRMSSGTSIRDSSPVSAREECLPQKRFSRVACMASPPEATDHTRRPPASRGGGPASLRMLLTSCLWMPPFWGRNPSGDRLSSASSDERSREDSSSTGAVSRLGLQGVETGSRSARPRAANSWRSSEDVLAPSQEVNRRQSTDSVRSPVDVNGGTYVPVGYERGGGQTERTHDDITPWQRGARHIHMRSGVEESGRGGTGRTARSQHAKFTGRRSVSVTERLVETRNSRKDPISRHTASVVVSEEHVGASCRSRLAQGSASESGDGSEITNVPRASHRGGERTTSCLGGNRIRDLVVRCGTIACVLPDEEEEDEESSEGSSSRPVCVRASPPCSRDEQTALPEAARAVLLQRWSDGAVDLGEKREWAMYDQARVSGRILERTVSEKNPEKHSR</sequence>
<feature type="region of interest" description="Disordered" evidence="11">
    <location>
        <begin position="699"/>
        <end position="763"/>
    </location>
</feature>
<dbReference type="AlphaFoldDB" id="A0A2C6L859"/>
<gene>
    <name evidence="14" type="ORF">CSUI_002426</name>
</gene>
<keyword evidence="15" id="KW-1185">Reference proteome</keyword>
<dbReference type="PROSITE" id="PS50216">
    <property type="entry name" value="DHHC"/>
    <property type="match status" value="1"/>
</dbReference>
<dbReference type="Proteomes" id="UP000221165">
    <property type="component" value="Unassembled WGS sequence"/>
</dbReference>